<feature type="transmembrane region" description="Helical" evidence="7">
    <location>
        <begin position="714"/>
        <end position="731"/>
    </location>
</feature>
<dbReference type="InterPro" id="IPR050927">
    <property type="entry name" value="TRPM"/>
</dbReference>
<evidence type="ECO:0000256" key="2">
    <source>
        <dbReference type="ARBA" id="ARBA00022692"/>
    </source>
</evidence>
<dbReference type="EMBL" id="SKCS01000147">
    <property type="protein sequence ID" value="TNN15481.1"/>
    <property type="molecule type" value="Genomic_DNA"/>
</dbReference>
<dbReference type="Proteomes" id="UP000311919">
    <property type="component" value="Unassembled WGS sequence"/>
</dbReference>
<dbReference type="Pfam" id="PF25508">
    <property type="entry name" value="TRPM2"/>
    <property type="match status" value="2"/>
</dbReference>
<dbReference type="STRING" id="6182.A0A4Z2DG88"/>
<evidence type="ECO:0000313" key="11">
    <source>
        <dbReference type="Proteomes" id="UP000311919"/>
    </source>
</evidence>
<keyword evidence="3 7" id="KW-1133">Transmembrane helix</keyword>
<feature type="compositionally biased region" description="Basic residues" evidence="6">
    <location>
        <begin position="346"/>
        <end position="356"/>
    </location>
</feature>
<comment type="caution">
    <text evidence="10">The sequence shown here is derived from an EMBL/GenBank/DDBJ whole genome shotgun (WGS) entry which is preliminary data.</text>
</comment>
<gene>
    <name evidence="10" type="ORF">EWB00_001224</name>
</gene>
<feature type="transmembrane region" description="Helical" evidence="7">
    <location>
        <begin position="805"/>
        <end position="824"/>
    </location>
</feature>
<reference evidence="10 11" key="1">
    <citation type="submission" date="2019-03" db="EMBL/GenBank/DDBJ databases">
        <title>An improved genome assembly of the fluke Schistosoma japonicum.</title>
        <authorList>
            <person name="Hu W."/>
            <person name="Luo F."/>
            <person name="Yin M."/>
            <person name="Mo X."/>
            <person name="Sun C."/>
            <person name="Wu Q."/>
            <person name="Zhu B."/>
            <person name="Xiang M."/>
            <person name="Wang J."/>
            <person name="Wang Y."/>
            <person name="Zhang T."/>
            <person name="Xu B."/>
            <person name="Zheng H."/>
            <person name="Feng Z."/>
        </authorList>
    </citation>
    <scope>NUCLEOTIDE SEQUENCE [LARGE SCALE GENOMIC DNA]</scope>
    <source>
        <strain evidence="10">HuSjv2</strain>
        <tissue evidence="10">Worms</tissue>
    </source>
</reference>
<evidence type="ECO:0000259" key="8">
    <source>
        <dbReference type="Pfam" id="PF00520"/>
    </source>
</evidence>
<keyword evidence="10" id="KW-0675">Receptor</keyword>
<evidence type="ECO:0000256" key="4">
    <source>
        <dbReference type="ARBA" id="ARBA00023136"/>
    </source>
</evidence>
<feature type="domain" description="TRPM-like" evidence="9">
    <location>
        <begin position="534"/>
        <end position="692"/>
    </location>
</feature>
<feature type="non-terminal residue" evidence="10">
    <location>
        <position position="1"/>
    </location>
</feature>
<keyword evidence="5" id="KW-0175">Coiled coil</keyword>
<feature type="domain" description="Ion transport" evidence="8">
    <location>
        <begin position="987"/>
        <end position="1151"/>
    </location>
</feature>
<dbReference type="Pfam" id="PF25969">
    <property type="entry name" value="NUDT9_N"/>
    <property type="match status" value="1"/>
</dbReference>
<comment type="subcellular location">
    <subcellularLocation>
        <location evidence="1">Membrane</location>
        <topology evidence="1">Multi-pass membrane protein</topology>
    </subcellularLocation>
</comment>
<feature type="transmembrane region" description="Helical" evidence="7">
    <location>
        <begin position="1029"/>
        <end position="1054"/>
    </location>
</feature>
<proteinExistence type="predicted"/>
<dbReference type="Pfam" id="PF00520">
    <property type="entry name" value="Ion_trans"/>
    <property type="match status" value="1"/>
</dbReference>
<keyword evidence="4 7" id="KW-0472">Membrane</keyword>
<dbReference type="GO" id="GO:0005886">
    <property type="term" value="C:plasma membrane"/>
    <property type="evidence" value="ECO:0007669"/>
    <property type="project" value="TreeGrafter"/>
</dbReference>
<dbReference type="PANTHER" id="PTHR13800:SF12">
    <property type="entry name" value="TRANSIENT RECEPTOR POTENTIAL CATION CHANNEL SUBFAMILY M MEMBER-LIKE 2"/>
    <property type="match status" value="1"/>
</dbReference>
<name>A0A4Z2DG88_SCHJA</name>
<evidence type="ECO:0000256" key="3">
    <source>
        <dbReference type="ARBA" id="ARBA00022989"/>
    </source>
</evidence>
<accession>A0A4Z2DG88</accession>
<evidence type="ECO:0000259" key="9">
    <source>
        <dbReference type="Pfam" id="PF25508"/>
    </source>
</evidence>
<dbReference type="GO" id="GO:0099604">
    <property type="term" value="F:ligand-gated calcium channel activity"/>
    <property type="evidence" value="ECO:0007669"/>
    <property type="project" value="TreeGrafter"/>
</dbReference>
<dbReference type="OrthoDB" id="6261290at2759"/>
<feature type="transmembrane region" description="Helical" evidence="7">
    <location>
        <begin position="1118"/>
        <end position="1139"/>
    </location>
</feature>
<feature type="domain" description="TRPM-like" evidence="9">
    <location>
        <begin position="170"/>
        <end position="291"/>
    </location>
</feature>
<evidence type="ECO:0000313" key="10">
    <source>
        <dbReference type="EMBL" id="TNN15481.1"/>
    </source>
</evidence>
<feature type="transmembrane region" description="Helical" evidence="7">
    <location>
        <begin position="988"/>
        <end position="1009"/>
    </location>
</feature>
<feature type="region of interest" description="Disordered" evidence="6">
    <location>
        <begin position="1432"/>
        <end position="1452"/>
    </location>
</feature>
<evidence type="ECO:0000256" key="1">
    <source>
        <dbReference type="ARBA" id="ARBA00004141"/>
    </source>
</evidence>
<feature type="compositionally biased region" description="Low complexity" evidence="6">
    <location>
        <begin position="331"/>
        <end position="340"/>
    </location>
</feature>
<protein>
    <submittedName>
        <fullName evidence="10">Transient receptor potential cation channel subfamily M member 7</fullName>
    </submittedName>
</protein>
<dbReference type="InterPro" id="IPR057366">
    <property type="entry name" value="TRPM-like"/>
</dbReference>
<evidence type="ECO:0000256" key="5">
    <source>
        <dbReference type="SAM" id="Coils"/>
    </source>
</evidence>
<feature type="compositionally biased region" description="Low complexity" evidence="6">
    <location>
        <begin position="361"/>
        <end position="375"/>
    </location>
</feature>
<feature type="coiled-coil region" evidence="5">
    <location>
        <begin position="516"/>
        <end position="543"/>
    </location>
</feature>
<dbReference type="PANTHER" id="PTHR13800">
    <property type="entry name" value="TRANSIENT RECEPTOR POTENTIAL CATION CHANNEL, SUBFAMILY M, MEMBER 6"/>
    <property type="match status" value="1"/>
</dbReference>
<evidence type="ECO:0000256" key="6">
    <source>
        <dbReference type="SAM" id="MobiDB-lite"/>
    </source>
</evidence>
<evidence type="ECO:0000256" key="7">
    <source>
        <dbReference type="SAM" id="Phobius"/>
    </source>
</evidence>
<sequence length="1788" mass="204443">GTGGIADILSNVLDFISFKSSLEETITDQEIDYKIASIIQEVHENAQHIKHGRSLKKSDKSIKYADNKSINITSNLLATDSIKPTTSTDQVIDTMINIKEYEMQILRLKELADDYAHLFSIFEYDDIDLDGYMISALLSSAGIDRPKNELNLDQLEITIRLNRADIARTKIFLEGKRWKKGDLNEFMFNVILNEQTDFVRLILENGFNLDDFLTVHTLERLYTECLKKSDYKSRLLQQLWRSARIYKMEWVMLRDIGRLIKNLLGDFYHPFYLSKRFQQSVVEHGYCESSKIITSTSTLKTVDPIPISFNVDDVEQFINSNDEPEENKDGTSYTSSNNSSETKLIKSPHRKTKSHRSISVNTRSSRTNHTSTMNRIQSVSPTNGRRYIIKPIVGMNNMNHYQDDYYLHSNNHQNSHLMNGTIIAPVNIEVHSHPSIQSNKTEVSIIIDPVPTNDQFDSHFQQQPNQSGLHEQSISNICQTTTVSKQTSSNKMNKYPVQRVAHSILHPLTDPEKARLRLREIERQSLERKREKERKRRHRLAQEKFTIMERLTGQAKAERLEELKPSKLANFRYTSTVKFDRPARELMMMCILLGRFEMAEIFWNQEKEPIAAALVLSIIIAELGQKSDDVANREEYEESARSFEDKADQVLEECYQEDRARTLILLYRKLEFYGNTSVIRLAARGKCIRFMANPCCQDLLSGVWSGRLSPKNTWIQLVPAILMGISIPLIIPQFIKYSTSFESGTSPTSQSKADQDENKSRLDGENLLKTPRQSLHLDEPITLGTKISSQIERIQIFYQAPIIRFVYNTIFYLLFLIVFSKTLLTSLTLSFSYLDIFTTLMVGSFLCEELKQAFGSGSSLKEYISDGWNKLDCLAITLYIIGLSVKIHAYYHLINEQINQLKINNLFNHSNQLLLHNQINNNHLLLLTNNNSNVIQSSMNRSIEYIQSILHIENLPLFSGTGYSTEIHWSPDSSFYILSNELFTISRIFFAFSLFAFYVRLMYIFSFSIVLGPKLIMINRMVVHDLLPFLLILMVCQIGYGIAFQSISFANGYYSDYEQDKMTLNSTYQSKPGIRSLYDVIMTSYFQMLGEFRLDDLAGDGSSCRDNQMCPQTSSRRLTIIMLSAFILLTQVLMFNLLVATFTSTYNEIEGSAQYFWCYQRYEMIQEFVDRPSVAPPFMLLWYTVEFTGFLFSLFTGVLCDRAIEEIKDDDPFCRSLHTNPALDRKLTKWEHMMGTRRIKADTDVGGGRKWTGRSHGDTHAIILRSVAAGGGATGKGLVSSGAGVHRDVAGDPGSLLEGLGPIFGPETEFIEDRFHELGNQIGRLSNFEERLAKLLQGANRVMTIVKNINEQQKQIIKSLNPTNGKRLVGWGKSKDSTNKNDKNLLMNAVCAAVTGLDSHCSIIEEKIEEKLRIEEQCVKAILTRSNVDEPEPDTVLIPRKGPPSRGPRAAPTTGKIYERLILSHRLWRIVPFNFETFPGIRMNVPSDKINWKIPYDTYRTFTVTDDRIALPYPEVEDGPDVLPQTLPYNGYDNVKGVSRMSLRGRVRIVRQTDHITDPRTTNVMSKSAPSKSAAKLSEYIPVGYPLNPCGRTGLTGKGLLPHWGPNHCIIIAITRPDPGHETFESLPIIQVGLLRNNQQLCLPWYLTDHREDCDFQDCSANVIRGFIQRRLTNLFEDKHQVQSMLISLKTASVSIVYTGYITDHLNADHAWIEGVLFNIHENEEHPFQEEFLQVFLEAETMEQVFWMNVGRLTGIRSSHDELLARIALHRGAFYSEALAKRQLYQIS</sequence>
<organism evidence="10 11">
    <name type="scientific">Schistosoma japonicum</name>
    <name type="common">Blood fluke</name>
    <dbReference type="NCBI Taxonomy" id="6182"/>
    <lineage>
        <taxon>Eukaryota</taxon>
        <taxon>Metazoa</taxon>
        <taxon>Spiralia</taxon>
        <taxon>Lophotrochozoa</taxon>
        <taxon>Platyhelminthes</taxon>
        <taxon>Trematoda</taxon>
        <taxon>Digenea</taxon>
        <taxon>Strigeidida</taxon>
        <taxon>Schistosomatoidea</taxon>
        <taxon>Schistosomatidae</taxon>
        <taxon>Schistosoma</taxon>
    </lineage>
</organism>
<keyword evidence="11" id="KW-1185">Reference proteome</keyword>
<dbReference type="Gene3D" id="3.90.79.10">
    <property type="entry name" value="Nucleoside Triphosphate Pyrophosphohydrolase"/>
    <property type="match status" value="1"/>
</dbReference>
<feature type="region of interest" description="Disordered" evidence="6">
    <location>
        <begin position="320"/>
        <end position="377"/>
    </location>
</feature>
<dbReference type="InterPro" id="IPR005821">
    <property type="entry name" value="Ion_trans_dom"/>
</dbReference>
<keyword evidence="2 7" id="KW-0812">Transmembrane</keyword>